<evidence type="ECO:0000313" key="3">
    <source>
        <dbReference type="Proteomes" id="UP000030635"/>
    </source>
</evidence>
<organism evidence="2 3">
    <name type="scientific">Clostridium baratii str. Sullivan</name>
    <dbReference type="NCBI Taxonomy" id="1415775"/>
    <lineage>
        <taxon>Bacteria</taxon>
        <taxon>Bacillati</taxon>
        <taxon>Bacillota</taxon>
        <taxon>Clostridia</taxon>
        <taxon>Eubacteriales</taxon>
        <taxon>Clostridiaceae</taxon>
        <taxon>Clostridium</taxon>
    </lineage>
</organism>
<dbReference type="RefSeq" id="WP_039316448.1">
    <property type="nucleotide sequence ID" value="NZ_CP006905.1"/>
</dbReference>
<name>A0A0A7FW35_9CLOT</name>
<dbReference type="PROSITE" id="PS50164">
    <property type="entry name" value="GIY_YIG"/>
    <property type="match status" value="1"/>
</dbReference>
<accession>A0A0A7FW35</accession>
<keyword evidence="3" id="KW-1185">Reference proteome</keyword>
<dbReference type="InterPro" id="IPR035901">
    <property type="entry name" value="GIY-YIG_endonuc_sf"/>
</dbReference>
<evidence type="ECO:0000313" key="2">
    <source>
        <dbReference type="EMBL" id="AIY83792.1"/>
    </source>
</evidence>
<gene>
    <name evidence="2" type="ORF">U729_3038</name>
</gene>
<dbReference type="HOGENOM" id="CLU_1560244_0_0_9"/>
<dbReference type="SUPFAM" id="SSF82771">
    <property type="entry name" value="GIY-YIG endonuclease"/>
    <property type="match status" value="1"/>
</dbReference>
<proteinExistence type="predicted"/>
<dbReference type="OrthoDB" id="9803913at2"/>
<protein>
    <submittedName>
        <fullName evidence="2">GIY-YIG catalytic domain protein</fullName>
    </submittedName>
</protein>
<dbReference type="SMART" id="SM00465">
    <property type="entry name" value="GIYc"/>
    <property type="match status" value="1"/>
</dbReference>
<dbReference type="EMBL" id="CP006905">
    <property type="protein sequence ID" value="AIY83792.1"/>
    <property type="molecule type" value="Genomic_DNA"/>
</dbReference>
<dbReference type="InterPro" id="IPR000305">
    <property type="entry name" value="GIY-YIG_endonuc"/>
</dbReference>
<feature type="domain" description="GIY-YIG" evidence="1">
    <location>
        <begin position="55"/>
        <end position="157"/>
    </location>
</feature>
<reference evidence="2 3" key="1">
    <citation type="journal article" date="2015" name="Infect. Genet. Evol.">
        <title>Genomic sequences of six botulinum neurotoxin-producing strains representing three clostridial species illustrate the mobility and diversity of botulinum neurotoxin genes.</title>
        <authorList>
            <person name="Smith T.J."/>
            <person name="Hill K.K."/>
            <person name="Xie G."/>
            <person name="Foley B.T."/>
            <person name="Williamson C.H."/>
            <person name="Foster J.T."/>
            <person name="Johnson S.L."/>
            <person name="Chertkov O."/>
            <person name="Teshima H."/>
            <person name="Gibbons H.S."/>
            <person name="Johnsky L.A."/>
            <person name="Karavis M.A."/>
            <person name="Smith L.A."/>
        </authorList>
    </citation>
    <scope>NUCLEOTIDE SEQUENCE [LARGE SCALE GENOMIC DNA]</scope>
    <source>
        <strain evidence="2">Sullivan</strain>
    </source>
</reference>
<dbReference type="AlphaFoldDB" id="A0A0A7FW35"/>
<dbReference type="Proteomes" id="UP000030635">
    <property type="component" value="Chromosome"/>
</dbReference>
<dbReference type="Gene3D" id="3.40.1440.10">
    <property type="entry name" value="GIY-YIG endonuclease"/>
    <property type="match status" value="1"/>
</dbReference>
<sequence length="171" mass="20218">MDSKNLIEFFCSKGINKDNKYLKKILELNLEEVSYLDIYKKSRYKKYSDLNRAKEKLGVYIFYTEKGKNLDFLYVGECHTLNSKRDLKVRITQHFTAKNTGGLPYNVCNKDVKEAKRLIDKFAKDNVKITYIILEEPREIILMESFLISALEPKYNFFKIGEEIKEEEENS</sequence>
<evidence type="ECO:0000259" key="1">
    <source>
        <dbReference type="PROSITE" id="PS50164"/>
    </source>
</evidence>
<dbReference type="KEGG" id="cbv:U729_3038"/>